<dbReference type="GO" id="GO:0006352">
    <property type="term" value="P:DNA-templated transcription initiation"/>
    <property type="evidence" value="ECO:0007669"/>
    <property type="project" value="InterPro"/>
</dbReference>
<dbReference type="PANTHER" id="PTHR43133">
    <property type="entry name" value="RNA POLYMERASE ECF-TYPE SIGMA FACTO"/>
    <property type="match status" value="1"/>
</dbReference>
<evidence type="ECO:0000313" key="7">
    <source>
        <dbReference type="EMBL" id="MCA9377079.1"/>
    </source>
</evidence>
<keyword evidence="5" id="KW-0804">Transcription</keyword>
<proteinExistence type="inferred from homology"/>
<reference evidence="7" key="2">
    <citation type="journal article" date="2021" name="Microbiome">
        <title>Successional dynamics and alternative stable states in a saline activated sludge microbial community over 9 years.</title>
        <authorList>
            <person name="Wang Y."/>
            <person name="Ye J."/>
            <person name="Ju F."/>
            <person name="Liu L."/>
            <person name="Boyd J.A."/>
            <person name="Deng Y."/>
            <person name="Parks D.H."/>
            <person name="Jiang X."/>
            <person name="Yin X."/>
            <person name="Woodcroft B.J."/>
            <person name="Tyson G.W."/>
            <person name="Hugenholtz P."/>
            <person name="Polz M.F."/>
            <person name="Zhang T."/>
        </authorList>
    </citation>
    <scope>NUCLEOTIDE SEQUENCE</scope>
    <source>
        <strain evidence="7">HKST-UBA17</strain>
    </source>
</reference>
<comment type="similarity">
    <text evidence="1">Belongs to the sigma-70 factor family. ECF subfamily.</text>
</comment>
<dbReference type="InterPro" id="IPR013325">
    <property type="entry name" value="RNA_pol_sigma_r2"/>
</dbReference>
<accession>A0A955I3A7</accession>
<evidence type="ECO:0000256" key="3">
    <source>
        <dbReference type="ARBA" id="ARBA00023082"/>
    </source>
</evidence>
<dbReference type="AlphaFoldDB" id="A0A955I3A7"/>
<dbReference type="PANTHER" id="PTHR43133:SF8">
    <property type="entry name" value="RNA POLYMERASE SIGMA FACTOR HI_1459-RELATED"/>
    <property type="match status" value="1"/>
</dbReference>
<evidence type="ECO:0000313" key="8">
    <source>
        <dbReference type="Proteomes" id="UP000741282"/>
    </source>
</evidence>
<dbReference type="EMBL" id="JAGQLN010000016">
    <property type="protein sequence ID" value="MCA9377079.1"/>
    <property type="molecule type" value="Genomic_DNA"/>
</dbReference>
<dbReference type="Proteomes" id="UP000741282">
    <property type="component" value="Unassembled WGS sequence"/>
</dbReference>
<dbReference type="InterPro" id="IPR039425">
    <property type="entry name" value="RNA_pol_sigma-70-like"/>
</dbReference>
<evidence type="ECO:0000256" key="1">
    <source>
        <dbReference type="ARBA" id="ARBA00010641"/>
    </source>
</evidence>
<evidence type="ECO:0000256" key="5">
    <source>
        <dbReference type="ARBA" id="ARBA00023163"/>
    </source>
</evidence>
<dbReference type="NCBIfam" id="TIGR02937">
    <property type="entry name" value="sigma70-ECF"/>
    <property type="match status" value="1"/>
</dbReference>
<dbReference type="SUPFAM" id="SSF88659">
    <property type="entry name" value="Sigma3 and sigma4 domains of RNA polymerase sigma factors"/>
    <property type="match status" value="1"/>
</dbReference>
<evidence type="ECO:0000259" key="6">
    <source>
        <dbReference type="Pfam" id="PF04545"/>
    </source>
</evidence>
<dbReference type="InterPro" id="IPR036388">
    <property type="entry name" value="WH-like_DNA-bd_sf"/>
</dbReference>
<keyword evidence="3" id="KW-0731">Sigma factor</keyword>
<dbReference type="CDD" id="cd06171">
    <property type="entry name" value="Sigma70_r4"/>
    <property type="match status" value="1"/>
</dbReference>
<evidence type="ECO:0000256" key="4">
    <source>
        <dbReference type="ARBA" id="ARBA00023125"/>
    </source>
</evidence>
<dbReference type="Pfam" id="PF04545">
    <property type="entry name" value="Sigma70_r4"/>
    <property type="match status" value="1"/>
</dbReference>
<dbReference type="Gene3D" id="1.10.10.10">
    <property type="entry name" value="Winged helix-like DNA-binding domain superfamily/Winged helix DNA-binding domain"/>
    <property type="match status" value="1"/>
</dbReference>
<organism evidence="7 8">
    <name type="scientific">Candidatus Dojkabacteria bacterium</name>
    <dbReference type="NCBI Taxonomy" id="2099670"/>
    <lineage>
        <taxon>Bacteria</taxon>
        <taxon>Candidatus Dojkabacteria</taxon>
    </lineage>
</organism>
<sequence length="181" mass="21599">MTTSEISSLYREHVTKVYRYFYKRTASREISEDLTSQVFLSYAEVCRDPGTQIDDHTKYIFGITRNTFLTYLREKYEKQEFTLDIEDLSHQGTFEDETDEDQPVEQPKDITPLITHYIDLLPEAQQRVMRLRLLEHRSLKEICEILNKNMNYVKTTQKRAIRRLKEILECTPPPTNILKEK</sequence>
<evidence type="ECO:0000256" key="2">
    <source>
        <dbReference type="ARBA" id="ARBA00023015"/>
    </source>
</evidence>
<gene>
    <name evidence="7" type="ORF">KC685_04125</name>
</gene>
<dbReference type="GO" id="GO:0016987">
    <property type="term" value="F:sigma factor activity"/>
    <property type="evidence" value="ECO:0007669"/>
    <property type="project" value="UniProtKB-KW"/>
</dbReference>
<dbReference type="SUPFAM" id="SSF88946">
    <property type="entry name" value="Sigma2 domain of RNA polymerase sigma factors"/>
    <property type="match status" value="1"/>
</dbReference>
<dbReference type="InterPro" id="IPR014284">
    <property type="entry name" value="RNA_pol_sigma-70_dom"/>
</dbReference>
<name>A0A955I3A7_9BACT</name>
<dbReference type="InterPro" id="IPR007630">
    <property type="entry name" value="RNA_pol_sigma70_r4"/>
</dbReference>
<reference evidence="7" key="1">
    <citation type="submission" date="2020-04" db="EMBL/GenBank/DDBJ databases">
        <authorList>
            <person name="Zhang T."/>
        </authorList>
    </citation>
    <scope>NUCLEOTIDE SEQUENCE</scope>
    <source>
        <strain evidence="7">HKST-UBA17</strain>
    </source>
</reference>
<protein>
    <submittedName>
        <fullName evidence="7">Sigma-70 family RNA polymerase sigma factor</fullName>
    </submittedName>
</protein>
<keyword evidence="2" id="KW-0805">Transcription regulation</keyword>
<dbReference type="Gene3D" id="1.10.1740.10">
    <property type="match status" value="1"/>
</dbReference>
<comment type="caution">
    <text evidence="7">The sequence shown here is derived from an EMBL/GenBank/DDBJ whole genome shotgun (WGS) entry which is preliminary data.</text>
</comment>
<dbReference type="InterPro" id="IPR013324">
    <property type="entry name" value="RNA_pol_sigma_r3/r4-like"/>
</dbReference>
<feature type="domain" description="RNA polymerase sigma-70 region 4" evidence="6">
    <location>
        <begin position="118"/>
        <end position="166"/>
    </location>
</feature>
<keyword evidence="4" id="KW-0238">DNA-binding</keyword>
<dbReference type="GO" id="GO:0003677">
    <property type="term" value="F:DNA binding"/>
    <property type="evidence" value="ECO:0007669"/>
    <property type="project" value="UniProtKB-KW"/>
</dbReference>